<dbReference type="Proteomes" id="UP001147700">
    <property type="component" value="Unassembled WGS sequence"/>
</dbReference>
<gene>
    <name evidence="2" type="ORF">OJ962_20630</name>
</gene>
<feature type="transmembrane region" description="Helical" evidence="1">
    <location>
        <begin position="83"/>
        <end position="101"/>
    </location>
</feature>
<keyword evidence="1" id="KW-0472">Membrane</keyword>
<keyword evidence="3" id="KW-1185">Reference proteome</keyword>
<organism evidence="2 3">
    <name type="scientific">Solirubrobacter deserti</name>
    <dbReference type="NCBI Taxonomy" id="2282478"/>
    <lineage>
        <taxon>Bacteria</taxon>
        <taxon>Bacillati</taxon>
        <taxon>Actinomycetota</taxon>
        <taxon>Thermoleophilia</taxon>
        <taxon>Solirubrobacterales</taxon>
        <taxon>Solirubrobacteraceae</taxon>
        <taxon>Solirubrobacter</taxon>
    </lineage>
</organism>
<protein>
    <submittedName>
        <fullName evidence="2">Uncharacterized protein</fullName>
    </submittedName>
</protein>
<keyword evidence="1" id="KW-1133">Transmembrane helix</keyword>
<proteinExistence type="predicted"/>
<accession>A0ABT4RN25</accession>
<reference evidence="2" key="1">
    <citation type="submission" date="2022-10" db="EMBL/GenBank/DDBJ databases">
        <title>The WGS of Solirubrobacter sp. CPCC 204708.</title>
        <authorList>
            <person name="Jiang Z."/>
        </authorList>
    </citation>
    <scope>NUCLEOTIDE SEQUENCE</scope>
    <source>
        <strain evidence="2">CPCC 204708</strain>
    </source>
</reference>
<evidence type="ECO:0000256" key="1">
    <source>
        <dbReference type="SAM" id="Phobius"/>
    </source>
</evidence>
<feature type="transmembrane region" description="Helical" evidence="1">
    <location>
        <begin position="53"/>
        <end position="76"/>
    </location>
</feature>
<comment type="caution">
    <text evidence="2">The sequence shown here is derived from an EMBL/GenBank/DDBJ whole genome shotgun (WGS) entry which is preliminary data.</text>
</comment>
<name>A0ABT4RN25_9ACTN</name>
<feature type="transmembrane region" description="Helical" evidence="1">
    <location>
        <begin position="107"/>
        <end position="130"/>
    </location>
</feature>
<evidence type="ECO:0000313" key="2">
    <source>
        <dbReference type="EMBL" id="MDA0139921.1"/>
    </source>
</evidence>
<dbReference type="EMBL" id="JAPCID010000031">
    <property type="protein sequence ID" value="MDA0139921.1"/>
    <property type="molecule type" value="Genomic_DNA"/>
</dbReference>
<dbReference type="RefSeq" id="WP_202952602.1">
    <property type="nucleotide sequence ID" value="NZ_JAPCID010000031.1"/>
</dbReference>
<sequence length="135" mass="14098">MWSRLAAAFGGTALLGSLWLDWYTFGESTGWTHYAPDEEGGIHVLVGADTLSAWSLFGAVDMVLALIAGAALVAAVWPRVARVVWALGVVAVVLVGFRGVVPPLDWLTASTGAFVALAGAVMVFAGAWAARREVV</sequence>
<evidence type="ECO:0000313" key="3">
    <source>
        <dbReference type="Proteomes" id="UP001147700"/>
    </source>
</evidence>
<keyword evidence="1" id="KW-0812">Transmembrane</keyword>